<dbReference type="AlphaFoldDB" id="A0A2V1E7Y8"/>
<protein>
    <submittedName>
        <fullName evidence="2">Uncharacterized protein</fullName>
    </submittedName>
</protein>
<keyword evidence="3" id="KW-1185">Reference proteome</keyword>
<dbReference type="EMBL" id="KZ805312">
    <property type="protein sequence ID" value="PVI05764.1"/>
    <property type="molecule type" value="Genomic_DNA"/>
</dbReference>
<organism evidence="2 3">
    <name type="scientific">Periconia macrospinosa</name>
    <dbReference type="NCBI Taxonomy" id="97972"/>
    <lineage>
        <taxon>Eukaryota</taxon>
        <taxon>Fungi</taxon>
        <taxon>Dikarya</taxon>
        <taxon>Ascomycota</taxon>
        <taxon>Pezizomycotina</taxon>
        <taxon>Dothideomycetes</taxon>
        <taxon>Pleosporomycetidae</taxon>
        <taxon>Pleosporales</taxon>
        <taxon>Massarineae</taxon>
        <taxon>Periconiaceae</taxon>
        <taxon>Periconia</taxon>
    </lineage>
</organism>
<evidence type="ECO:0000313" key="2">
    <source>
        <dbReference type="EMBL" id="PVI05764.1"/>
    </source>
</evidence>
<accession>A0A2V1E7Y8</accession>
<evidence type="ECO:0000256" key="1">
    <source>
        <dbReference type="SAM" id="Phobius"/>
    </source>
</evidence>
<dbReference type="Proteomes" id="UP000244855">
    <property type="component" value="Unassembled WGS sequence"/>
</dbReference>
<dbReference type="OrthoDB" id="10267969at2759"/>
<sequence>MFRSTMRNSVLQTVLISLAYNLFHHYFDANFIDTIRQDETFQSAENPLIVPKNISAFNHGHFSYGGIFLTYVPLYENATAHNGTLGATTGDQRVLESYYQRELPRGIVIVLIMSSLQYCWFIWLEKMFPARPRLKEVPPQGYEKVEKYEVREEEVVKKWLAQGKVRRALLNWCNTFLKWVINLTIGRIWKIIHLLWDILNATNVSFRPLCTLLAFILAPAHKQIVFINGAEFVLNVFITMALNAIVPAFVRSDFGQQIIMNFTRIYEQDEEFKRWKDAQVAGKEL</sequence>
<proteinExistence type="predicted"/>
<feature type="transmembrane region" description="Helical" evidence="1">
    <location>
        <begin position="103"/>
        <end position="123"/>
    </location>
</feature>
<name>A0A2V1E7Y8_9PLEO</name>
<keyword evidence="1" id="KW-0472">Membrane</keyword>
<evidence type="ECO:0000313" key="3">
    <source>
        <dbReference type="Proteomes" id="UP000244855"/>
    </source>
</evidence>
<gene>
    <name evidence="2" type="ORF">DM02DRAFT_516207</name>
</gene>
<keyword evidence="1" id="KW-1133">Transmembrane helix</keyword>
<reference evidence="2 3" key="1">
    <citation type="journal article" date="2018" name="Sci. Rep.">
        <title>Comparative genomics provides insights into the lifestyle and reveals functional heterogeneity of dark septate endophytic fungi.</title>
        <authorList>
            <person name="Knapp D.G."/>
            <person name="Nemeth J.B."/>
            <person name="Barry K."/>
            <person name="Hainaut M."/>
            <person name="Henrissat B."/>
            <person name="Johnson J."/>
            <person name="Kuo A."/>
            <person name="Lim J.H.P."/>
            <person name="Lipzen A."/>
            <person name="Nolan M."/>
            <person name="Ohm R.A."/>
            <person name="Tamas L."/>
            <person name="Grigoriev I.V."/>
            <person name="Spatafora J.W."/>
            <person name="Nagy L.G."/>
            <person name="Kovacs G.M."/>
        </authorList>
    </citation>
    <scope>NUCLEOTIDE SEQUENCE [LARGE SCALE GENOMIC DNA]</scope>
    <source>
        <strain evidence="2 3">DSE2036</strain>
    </source>
</reference>
<keyword evidence="1" id="KW-0812">Transmembrane</keyword>